<organism evidence="1">
    <name type="scientific">Arundo donax</name>
    <name type="common">Giant reed</name>
    <name type="synonym">Donax arundinaceus</name>
    <dbReference type="NCBI Taxonomy" id="35708"/>
    <lineage>
        <taxon>Eukaryota</taxon>
        <taxon>Viridiplantae</taxon>
        <taxon>Streptophyta</taxon>
        <taxon>Embryophyta</taxon>
        <taxon>Tracheophyta</taxon>
        <taxon>Spermatophyta</taxon>
        <taxon>Magnoliopsida</taxon>
        <taxon>Liliopsida</taxon>
        <taxon>Poales</taxon>
        <taxon>Poaceae</taxon>
        <taxon>PACMAD clade</taxon>
        <taxon>Arundinoideae</taxon>
        <taxon>Arundineae</taxon>
        <taxon>Arundo</taxon>
    </lineage>
</organism>
<accession>A0A0A9G585</accession>
<reference evidence="1" key="1">
    <citation type="submission" date="2014-09" db="EMBL/GenBank/DDBJ databases">
        <authorList>
            <person name="Magalhaes I.L.F."/>
            <person name="Oliveira U."/>
            <person name="Santos F.R."/>
            <person name="Vidigal T.H.D.A."/>
            <person name="Brescovit A.D."/>
            <person name="Santos A.J."/>
        </authorList>
    </citation>
    <scope>NUCLEOTIDE SEQUENCE</scope>
    <source>
        <tissue evidence="1">Shoot tissue taken approximately 20 cm above the soil surface</tissue>
    </source>
</reference>
<evidence type="ECO:0000313" key="1">
    <source>
        <dbReference type="EMBL" id="JAE17696.1"/>
    </source>
</evidence>
<sequence length="41" mass="4615">MMERHSTHKNSSSILLLAAIHKVLQKGMIGLPSKILWKGCR</sequence>
<dbReference type="EMBL" id="GBRH01180200">
    <property type="protein sequence ID" value="JAE17696.1"/>
    <property type="molecule type" value="Transcribed_RNA"/>
</dbReference>
<name>A0A0A9G585_ARUDO</name>
<proteinExistence type="predicted"/>
<dbReference type="AlphaFoldDB" id="A0A0A9G585"/>
<protein>
    <submittedName>
        <fullName evidence="1">Uncharacterized protein</fullName>
    </submittedName>
</protein>
<reference evidence="1" key="2">
    <citation type="journal article" date="2015" name="Data Brief">
        <title>Shoot transcriptome of the giant reed, Arundo donax.</title>
        <authorList>
            <person name="Barrero R.A."/>
            <person name="Guerrero F.D."/>
            <person name="Moolhuijzen P."/>
            <person name="Goolsby J.A."/>
            <person name="Tidwell J."/>
            <person name="Bellgard S.E."/>
            <person name="Bellgard M.I."/>
        </authorList>
    </citation>
    <scope>NUCLEOTIDE SEQUENCE</scope>
    <source>
        <tissue evidence="1">Shoot tissue taken approximately 20 cm above the soil surface</tissue>
    </source>
</reference>